<dbReference type="AlphaFoldDB" id="A0A1V6N4X8"/>
<name>A0A1V6N4X8_METAZ</name>
<keyword evidence="1" id="KW-0472">Membrane</keyword>
<protein>
    <submittedName>
        <fullName evidence="2">Uncharacterized protein</fullName>
    </submittedName>
</protein>
<dbReference type="RefSeq" id="WP_080459277.1">
    <property type="nucleotide sequence ID" value="NZ_BBET01000009.1"/>
</dbReference>
<sequence length="270" mass="30169">MKKPNFKSILKKMTIIDALIIICIIGAVVFAFMYTGGNEDKTESISFDSSSMNKFAEKYLSFYQDGQIVKTHIGGYNATSGEYQELYGTVVWVDDDYGANVQILIDVDGDQSGEPILARLYKDEKPADIYTEHITLETSGAKYKNVTEIEVAPKNISTLSELATEIGNETNYTVTTKIATDEKDSKTYQNLYNKMFLNGRKESVTSVAENIYDQIKIIMASPNEINMASSIFGTINGETGLITIRIYNSTPEDIKTIENNFNVLNIRKVT</sequence>
<reference evidence="2 3" key="1">
    <citation type="submission" date="2014-12" db="EMBL/GenBank/DDBJ databases">
        <title>Genome sequence of Methanobrevibacter arboriphilicus DH1, DSM1125.</title>
        <authorList>
            <person name="Poehlein A."/>
            <person name="Thauer R.K."/>
            <person name="Seedorf H."/>
            <person name="Daniel R."/>
        </authorList>
    </citation>
    <scope>NUCLEOTIDE SEQUENCE [LARGE SCALE GENOMIC DNA]</scope>
    <source>
        <strain evidence="2 3">DH1</strain>
    </source>
</reference>
<keyword evidence="1" id="KW-1133">Transmembrane helix</keyword>
<proteinExistence type="predicted"/>
<organism evidence="2 3">
    <name type="scientific">Methanobrevibacter arboriphilus JCM 13429 = DSM 1125</name>
    <dbReference type="NCBI Taxonomy" id="1300164"/>
    <lineage>
        <taxon>Archaea</taxon>
        <taxon>Methanobacteriati</taxon>
        <taxon>Methanobacteriota</taxon>
        <taxon>Methanomada group</taxon>
        <taxon>Methanobacteria</taxon>
        <taxon>Methanobacteriales</taxon>
        <taxon>Methanobacteriaceae</taxon>
        <taxon>Methanobrevibacter</taxon>
    </lineage>
</organism>
<comment type="caution">
    <text evidence="2">The sequence shown here is derived from an EMBL/GenBank/DDBJ whole genome shotgun (WGS) entry which is preliminary data.</text>
</comment>
<keyword evidence="1" id="KW-0812">Transmembrane</keyword>
<dbReference type="Proteomes" id="UP000191661">
    <property type="component" value="Unassembled WGS sequence"/>
</dbReference>
<feature type="transmembrane region" description="Helical" evidence="1">
    <location>
        <begin position="12"/>
        <end position="34"/>
    </location>
</feature>
<accession>A0A1V6N4X8</accession>
<evidence type="ECO:0000256" key="1">
    <source>
        <dbReference type="SAM" id="Phobius"/>
    </source>
</evidence>
<dbReference type="OrthoDB" id="75117at2157"/>
<evidence type="ECO:0000313" key="3">
    <source>
        <dbReference type="Proteomes" id="UP000191661"/>
    </source>
</evidence>
<keyword evidence="3" id="KW-1185">Reference proteome</keyword>
<dbReference type="EMBL" id="JXMW01000001">
    <property type="protein sequence ID" value="OQD59637.1"/>
    <property type="molecule type" value="Genomic_DNA"/>
</dbReference>
<gene>
    <name evidence="2" type="ORF">MBBAR_1c00330</name>
</gene>
<evidence type="ECO:0000313" key="2">
    <source>
        <dbReference type="EMBL" id="OQD59637.1"/>
    </source>
</evidence>